<protein>
    <submittedName>
        <fullName evidence="1">Uncharacterized protein</fullName>
    </submittedName>
</protein>
<name>A0A1X9I1T7_STRSU</name>
<accession>A0A1X9I1T7</accession>
<dbReference type="AlphaFoldDB" id="A0A1X9I1T7"/>
<dbReference type="EMBL" id="KX077884">
    <property type="protein sequence ID" value="ANJ64209.1"/>
    <property type="molecule type" value="Genomic_DNA"/>
</dbReference>
<organism evidence="1">
    <name type="scientific">Streptococcus suis</name>
    <dbReference type="NCBI Taxonomy" id="1307"/>
    <lineage>
        <taxon>Bacteria</taxon>
        <taxon>Bacillati</taxon>
        <taxon>Bacillota</taxon>
        <taxon>Bacilli</taxon>
        <taxon>Lactobacillales</taxon>
        <taxon>Streptococcaceae</taxon>
        <taxon>Streptococcus</taxon>
    </lineage>
</organism>
<proteinExistence type="predicted"/>
<sequence>MVSSIIGISPAVLLRWQPERSEVSLSLFVSWQIGYHPIFE</sequence>
<evidence type="ECO:0000313" key="1">
    <source>
        <dbReference type="EMBL" id="ANJ64209.1"/>
    </source>
</evidence>
<reference evidence="1" key="1">
    <citation type="journal article" date="2016" name="Front. Cell. Infect. Microbiol.">
        <title>Evolution and Diversity of the Antimicrobial Resistance Associated Mobilome in Streptococcus suis: A Probable Mobile Genetic Elements Reservoir for Other Streptococci.</title>
        <authorList>
            <person name="Huang J."/>
            <person name="Ma J."/>
            <person name="Shang K."/>
            <person name="Hu X."/>
            <person name="Liang Y."/>
            <person name="Li D."/>
            <person name="Wu Z."/>
            <person name="Dai L."/>
            <person name="Chen L."/>
            <person name="Wang L."/>
        </authorList>
    </citation>
    <scope>NUCLEOTIDE SEQUENCE</scope>
    <source>
        <strain evidence="1">JH1308</strain>
    </source>
</reference>